<evidence type="ECO:0000256" key="1">
    <source>
        <dbReference type="SAM" id="MobiDB-lite"/>
    </source>
</evidence>
<reference evidence="2" key="1">
    <citation type="submission" date="2021-08" db="EMBL/GenBank/DDBJ databases">
        <title>WGS assembly of Ceratopteris richardii.</title>
        <authorList>
            <person name="Marchant D.B."/>
            <person name="Chen G."/>
            <person name="Jenkins J."/>
            <person name="Shu S."/>
            <person name="Leebens-Mack J."/>
            <person name="Grimwood J."/>
            <person name="Schmutz J."/>
            <person name="Soltis P."/>
            <person name="Soltis D."/>
            <person name="Chen Z.-H."/>
        </authorList>
    </citation>
    <scope>NUCLEOTIDE SEQUENCE</scope>
    <source>
        <strain evidence="2">Whitten #5841</strain>
        <tissue evidence="2">Leaf</tissue>
    </source>
</reference>
<accession>A0A8T2QHR1</accession>
<dbReference type="EMBL" id="CM035439">
    <property type="protein sequence ID" value="KAH7283419.1"/>
    <property type="molecule type" value="Genomic_DNA"/>
</dbReference>
<gene>
    <name evidence="2" type="ORF">KP509_34G006700</name>
</gene>
<sequence>MADRDPDYGGRERDREGQNGTSGMSKSGRRGLLGLDGGSSGGGGRGGSTGSRRGGQLIPLLGGRRPVEAAAERPLVRGGCAQTPGLVGGTAVTRPGDPSRGQGRRRRRRRRRPWG</sequence>
<feature type="compositionally biased region" description="Basic and acidic residues" evidence="1">
    <location>
        <begin position="65"/>
        <end position="75"/>
    </location>
</feature>
<evidence type="ECO:0000313" key="3">
    <source>
        <dbReference type="Proteomes" id="UP000825935"/>
    </source>
</evidence>
<keyword evidence="3" id="KW-1185">Reference proteome</keyword>
<feature type="compositionally biased region" description="Gly residues" evidence="1">
    <location>
        <begin position="34"/>
        <end position="53"/>
    </location>
</feature>
<dbReference type="Proteomes" id="UP000825935">
    <property type="component" value="Chromosome 34"/>
</dbReference>
<proteinExistence type="predicted"/>
<evidence type="ECO:0000313" key="2">
    <source>
        <dbReference type="EMBL" id="KAH7283419.1"/>
    </source>
</evidence>
<organism evidence="2 3">
    <name type="scientific">Ceratopteris richardii</name>
    <name type="common">Triangle waterfern</name>
    <dbReference type="NCBI Taxonomy" id="49495"/>
    <lineage>
        <taxon>Eukaryota</taxon>
        <taxon>Viridiplantae</taxon>
        <taxon>Streptophyta</taxon>
        <taxon>Embryophyta</taxon>
        <taxon>Tracheophyta</taxon>
        <taxon>Polypodiopsida</taxon>
        <taxon>Polypodiidae</taxon>
        <taxon>Polypodiales</taxon>
        <taxon>Pteridineae</taxon>
        <taxon>Pteridaceae</taxon>
        <taxon>Parkerioideae</taxon>
        <taxon>Ceratopteris</taxon>
    </lineage>
</organism>
<feature type="region of interest" description="Disordered" evidence="1">
    <location>
        <begin position="1"/>
        <end position="115"/>
    </location>
</feature>
<feature type="compositionally biased region" description="Basic and acidic residues" evidence="1">
    <location>
        <begin position="1"/>
        <end position="17"/>
    </location>
</feature>
<feature type="compositionally biased region" description="Low complexity" evidence="1">
    <location>
        <begin position="22"/>
        <end position="33"/>
    </location>
</feature>
<dbReference type="AlphaFoldDB" id="A0A8T2QHR1"/>
<feature type="compositionally biased region" description="Basic residues" evidence="1">
    <location>
        <begin position="102"/>
        <end position="115"/>
    </location>
</feature>
<protein>
    <submittedName>
        <fullName evidence="2">Uncharacterized protein</fullName>
    </submittedName>
</protein>
<name>A0A8T2QHR1_CERRI</name>
<comment type="caution">
    <text evidence="2">The sequence shown here is derived from an EMBL/GenBank/DDBJ whole genome shotgun (WGS) entry which is preliminary data.</text>
</comment>